<proteinExistence type="predicted"/>
<feature type="compositionally biased region" description="Polar residues" evidence="1">
    <location>
        <begin position="218"/>
        <end position="229"/>
    </location>
</feature>
<evidence type="ECO:0000256" key="1">
    <source>
        <dbReference type="SAM" id="MobiDB-lite"/>
    </source>
</evidence>
<accession>A0A8H6TVD0</accession>
<dbReference type="EMBL" id="JACAZI010000057">
    <property type="protein sequence ID" value="KAF7324435.1"/>
    <property type="molecule type" value="Genomic_DNA"/>
</dbReference>
<feature type="region of interest" description="Disordered" evidence="1">
    <location>
        <begin position="183"/>
        <end position="229"/>
    </location>
</feature>
<comment type="caution">
    <text evidence="2">The sequence shown here is derived from an EMBL/GenBank/DDBJ whole genome shotgun (WGS) entry which is preliminary data.</text>
</comment>
<organism evidence="2 3">
    <name type="scientific">Mycena venus</name>
    <dbReference type="NCBI Taxonomy" id="2733690"/>
    <lineage>
        <taxon>Eukaryota</taxon>
        <taxon>Fungi</taxon>
        <taxon>Dikarya</taxon>
        <taxon>Basidiomycota</taxon>
        <taxon>Agaricomycotina</taxon>
        <taxon>Agaricomycetes</taxon>
        <taxon>Agaricomycetidae</taxon>
        <taxon>Agaricales</taxon>
        <taxon>Marasmiineae</taxon>
        <taxon>Mycenaceae</taxon>
        <taxon>Mycena</taxon>
    </lineage>
</organism>
<feature type="region of interest" description="Disordered" evidence="1">
    <location>
        <begin position="30"/>
        <end position="83"/>
    </location>
</feature>
<keyword evidence="3" id="KW-1185">Reference proteome</keyword>
<feature type="region of interest" description="Disordered" evidence="1">
    <location>
        <begin position="366"/>
        <end position="392"/>
    </location>
</feature>
<protein>
    <submittedName>
        <fullName evidence="2">Uncharacterized protein</fullName>
    </submittedName>
</protein>
<gene>
    <name evidence="2" type="ORF">MVEN_02641300</name>
</gene>
<feature type="compositionally biased region" description="Basic and acidic residues" evidence="1">
    <location>
        <begin position="366"/>
        <end position="385"/>
    </location>
</feature>
<name>A0A8H6TVD0_9AGAR</name>
<feature type="region of interest" description="Disordered" evidence="1">
    <location>
        <begin position="97"/>
        <end position="120"/>
    </location>
</feature>
<evidence type="ECO:0000313" key="2">
    <source>
        <dbReference type="EMBL" id="KAF7324435.1"/>
    </source>
</evidence>
<evidence type="ECO:0000313" key="3">
    <source>
        <dbReference type="Proteomes" id="UP000620124"/>
    </source>
</evidence>
<reference evidence="2" key="1">
    <citation type="submission" date="2020-05" db="EMBL/GenBank/DDBJ databases">
        <title>Mycena genomes resolve the evolution of fungal bioluminescence.</title>
        <authorList>
            <person name="Tsai I.J."/>
        </authorList>
    </citation>
    <scope>NUCLEOTIDE SEQUENCE</scope>
    <source>
        <strain evidence="2">CCC161011</strain>
    </source>
</reference>
<sequence>MDRQLYRHIQPVPSSVTEALAAQNHMQALQQQANRQALQQQERASSQRAPQVSPDGFYAPPQHPVAYSHGYPTPPSHPSALSPVVEAQQQQLMLANSQHSTMTPPSRGGALPPDGQSSFRPNLDIFPSAYPTPPAHQSALLSPNAPGANNFHAAMFGRLDTHARHPSVSGSQLLTPIELRPSQPQLAHSSTTPQASWAPHQQRSSQPGPSTVPRPLQPSHTSVSHPRQLSASVSNSAAYGAQFSRILHCTVGFPLLTTASHPARRPRAAISTCTVRLFPPLVAPPNPDERTPPTFFYPHYLPATTRHAAERPVLESAWAEYTKKLEGEVKSLTARKEEADAQNAQLTTEREGMRRTIRELLKTVESQREQLRGGRGVHDTRKTGGRDGNTAAERARRIPGGNAISCRKSAMS</sequence>
<dbReference type="AlphaFoldDB" id="A0A8H6TVD0"/>
<feature type="compositionally biased region" description="Low complexity" evidence="1">
    <location>
        <begin position="30"/>
        <end position="44"/>
    </location>
</feature>
<feature type="compositionally biased region" description="Polar residues" evidence="1">
    <location>
        <begin position="183"/>
        <end position="209"/>
    </location>
</feature>
<dbReference type="OrthoDB" id="3071645at2759"/>
<dbReference type="Proteomes" id="UP000620124">
    <property type="component" value="Unassembled WGS sequence"/>
</dbReference>